<proteinExistence type="predicted"/>
<keyword evidence="3" id="KW-1185">Reference proteome</keyword>
<keyword evidence="1" id="KW-0732">Signal</keyword>
<dbReference type="RefSeq" id="WP_170194450.1">
    <property type="nucleotide sequence ID" value="NZ_JABBNB010000010.1"/>
</dbReference>
<organism evidence="2 3">
    <name type="scientific">Gordonia asplenii</name>
    <dbReference type="NCBI Taxonomy" id="2725283"/>
    <lineage>
        <taxon>Bacteria</taxon>
        <taxon>Bacillati</taxon>
        <taxon>Actinomycetota</taxon>
        <taxon>Actinomycetes</taxon>
        <taxon>Mycobacteriales</taxon>
        <taxon>Gordoniaceae</taxon>
        <taxon>Gordonia</taxon>
    </lineage>
</organism>
<dbReference type="EMBL" id="JABBNB010000010">
    <property type="protein sequence ID" value="NMO01949.1"/>
    <property type="molecule type" value="Genomic_DNA"/>
</dbReference>
<reference evidence="2 3" key="1">
    <citation type="submission" date="2020-04" db="EMBL/GenBank/DDBJ databases">
        <title>Gordonia sp. nov. TBRC 11910.</title>
        <authorList>
            <person name="Suriyachadkun C."/>
        </authorList>
    </citation>
    <scope>NUCLEOTIDE SEQUENCE [LARGE SCALE GENOMIC DNA]</scope>
    <source>
        <strain evidence="2 3">TBRC 11910</strain>
    </source>
</reference>
<evidence type="ECO:0000256" key="1">
    <source>
        <dbReference type="SAM" id="SignalP"/>
    </source>
</evidence>
<dbReference type="Proteomes" id="UP000550729">
    <property type="component" value="Unassembled WGS sequence"/>
</dbReference>
<accession>A0A848KUP3</accession>
<dbReference type="AlphaFoldDB" id="A0A848KUP3"/>
<comment type="caution">
    <text evidence="2">The sequence shown here is derived from an EMBL/GenBank/DDBJ whole genome shotgun (WGS) entry which is preliminary data.</text>
</comment>
<feature type="signal peptide" evidence="1">
    <location>
        <begin position="1"/>
        <end position="30"/>
    </location>
</feature>
<sequence length="185" mass="20138">MTTTVVRTMTSLIGAAVLAVVCAVAPSASAAPRPHLSEYRVTGKVILDLGPGIRGGVEAISPYKCINANGEFPFRTTGAAPEEHNLWIDVSESIIPACITVKSYQMFRVYTTDPYVGTYRINFAEDEDGQPARSPFTLKCDEPMPRHLACTQRNDLTVVITCKAEWNSPCPGRSTEPRPFPDFGS</sequence>
<feature type="chain" id="PRO_5032738535" description="Secreted protein" evidence="1">
    <location>
        <begin position="31"/>
        <end position="185"/>
    </location>
</feature>
<gene>
    <name evidence="2" type="ORF">HH308_12080</name>
</gene>
<protein>
    <recommendedName>
        <fullName evidence="4">Secreted protein</fullName>
    </recommendedName>
</protein>
<evidence type="ECO:0000313" key="2">
    <source>
        <dbReference type="EMBL" id="NMO01949.1"/>
    </source>
</evidence>
<name>A0A848KUP3_9ACTN</name>
<evidence type="ECO:0000313" key="3">
    <source>
        <dbReference type="Proteomes" id="UP000550729"/>
    </source>
</evidence>
<evidence type="ECO:0008006" key="4">
    <source>
        <dbReference type="Google" id="ProtNLM"/>
    </source>
</evidence>